<reference evidence="2 3" key="1">
    <citation type="submission" date="2018-08" db="EMBL/GenBank/DDBJ databases">
        <title>Genome analysis of the thermophilic bacterium of the candidate phylum Aminicenantes from deep subsurface aquifer revealed its physiology and ecological role.</title>
        <authorList>
            <person name="Kadnikov V.V."/>
            <person name="Mardanov A.V."/>
            <person name="Beletsky A.V."/>
            <person name="Karnachuk O.V."/>
            <person name="Ravin N.V."/>
        </authorList>
    </citation>
    <scope>NUCLEOTIDE SEQUENCE [LARGE SCALE GENOMIC DNA]</scope>
    <source>
        <strain evidence="2">BY38</strain>
    </source>
</reference>
<feature type="chain" id="PRO_5017827312" evidence="1">
    <location>
        <begin position="16"/>
        <end position="39"/>
    </location>
</feature>
<comment type="caution">
    <text evidence="2">The sequence shown here is derived from an EMBL/GenBank/DDBJ whole genome shotgun (WGS) entry which is preliminary data.</text>
</comment>
<sequence length="39" mass="4023">MKRVFLCLNFALLKAALKPAPFLSPSSPTPAGTAVPPGI</sequence>
<evidence type="ECO:0000256" key="1">
    <source>
        <dbReference type="SAM" id="SignalP"/>
    </source>
</evidence>
<dbReference type="Proteomes" id="UP000257323">
    <property type="component" value="Unassembled WGS sequence"/>
</dbReference>
<evidence type="ECO:0000313" key="3">
    <source>
        <dbReference type="Proteomes" id="UP000257323"/>
    </source>
</evidence>
<keyword evidence="1" id="KW-0732">Signal</keyword>
<proteinExistence type="predicted"/>
<protein>
    <submittedName>
        <fullName evidence="2">Uncharacterized protein</fullName>
    </submittedName>
</protein>
<accession>A0A3E2BJ22</accession>
<evidence type="ECO:0000313" key="2">
    <source>
        <dbReference type="EMBL" id="RFT14731.1"/>
    </source>
</evidence>
<dbReference type="EMBL" id="QUAH01000022">
    <property type="protein sequence ID" value="RFT14731.1"/>
    <property type="molecule type" value="Genomic_DNA"/>
</dbReference>
<organism evidence="2 3">
    <name type="scientific">Candidatus Saccharicenans subterraneus</name>
    <dbReference type="NCBI Taxonomy" id="2508984"/>
    <lineage>
        <taxon>Bacteria</taxon>
        <taxon>Candidatus Aminicenantota</taxon>
        <taxon>Candidatus Aminicenantia</taxon>
        <taxon>Candidatus Aminicenantales</taxon>
        <taxon>Candidatus Saccharicenantaceae</taxon>
        <taxon>Candidatus Saccharicenans</taxon>
    </lineage>
</organism>
<dbReference type="AlphaFoldDB" id="A0A3E2BJ22"/>
<name>A0A3E2BJ22_9BACT</name>
<gene>
    <name evidence="2" type="ORF">OP8BY_2460</name>
</gene>
<feature type="signal peptide" evidence="1">
    <location>
        <begin position="1"/>
        <end position="15"/>
    </location>
</feature>